<keyword evidence="3 5" id="KW-0699">rRNA-binding</keyword>
<keyword evidence="4 5" id="KW-0694">RNA-binding</keyword>
<dbReference type="PANTHER" id="PTHR38101">
    <property type="entry name" value="UPF0307 PROTEIN YJGA"/>
    <property type="match status" value="1"/>
</dbReference>
<gene>
    <name evidence="5" type="primary">darP</name>
    <name evidence="7" type="ORF">JM946_27030</name>
</gene>
<evidence type="ECO:0000313" key="7">
    <source>
        <dbReference type="EMBL" id="MBM0108403.1"/>
    </source>
</evidence>
<name>A0ABS1X5C3_9GAMM</name>
<evidence type="ECO:0000256" key="3">
    <source>
        <dbReference type="ARBA" id="ARBA00022730"/>
    </source>
</evidence>
<comment type="caution">
    <text evidence="7">The sequence shown here is derived from an EMBL/GenBank/DDBJ whole genome shotgun (WGS) entry which is preliminary data.</text>
</comment>
<dbReference type="HAMAP" id="MF_00765">
    <property type="entry name" value="DarP"/>
    <property type="match status" value="1"/>
</dbReference>
<evidence type="ECO:0000256" key="5">
    <source>
        <dbReference type="HAMAP-Rule" id="MF_00765"/>
    </source>
</evidence>
<dbReference type="PIRSF" id="PIRSF016183">
    <property type="entry name" value="UCP016183"/>
    <property type="match status" value="1"/>
</dbReference>
<keyword evidence="8" id="KW-1185">Reference proteome</keyword>
<dbReference type="InterPro" id="IPR023153">
    <property type="entry name" value="DarP_sf"/>
</dbReference>
<dbReference type="InterPro" id="IPR006839">
    <property type="entry name" value="DarP"/>
</dbReference>
<evidence type="ECO:0000256" key="4">
    <source>
        <dbReference type="ARBA" id="ARBA00022884"/>
    </source>
</evidence>
<comment type="subcellular location">
    <subcellularLocation>
        <location evidence="5">Cytoplasm</location>
    </subcellularLocation>
    <text evidence="5">Associates with late stage pre-50S ribosomal subunits.</text>
</comment>
<dbReference type="Gene3D" id="1.10.60.30">
    <property type="entry name" value="PSPTO4464-like domains"/>
    <property type="match status" value="2"/>
</dbReference>
<evidence type="ECO:0000256" key="6">
    <source>
        <dbReference type="SAM" id="MobiDB-lite"/>
    </source>
</evidence>
<dbReference type="RefSeq" id="WP_203170567.1">
    <property type="nucleotide sequence ID" value="NZ_JAEVLS010000008.1"/>
</dbReference>
<sequence>MTDDADDHGSFDERPSKSERKRRSDDLQALGEALIELSDSELDALPLPEQLRDAVLLARKITAHGGLYRQKQYIGKLMRKIDAEPIRAALEARRDRERVEAIRFHRVEQWRDRLLREGPEGVAAFRTEFPQIDSTAVGKLTERARKEQQTSKEKVTPAGRELFRLLRDALSRAP</sequence>
<comment type="similarity">
    <text evidence="5">Belongs to the DarP family.</text>
</comment>
<feature type="compositionally biased region" description="Basic and acidic residues" evidence="6">
    <location>
        <begin position="7"/>
        <end position="25"/>
    </location>
</feature>
<keyword evidence="2 5" id="KW-0690">Ribosome biogenesis</keyword>
<evidence type="ECO:0000256" key="1">
    <source>
        <dbReference type="ARBA" id="ARBA00022490"/>
    </source>
</evidence>
<dbReference type="EMBL" id="JAEVLS010000008">
    <property type="protein sequence ID" value="MBM0108403.1"/>
    <property type="molecule type" value="Genomic_DNA"/>
</dbReference>
<reference evidence="7 8" key="1">
    <citation type="journal article" date="2021" name="Int. J. Syst. Evol. Microbiol.">
        <title>Steroidobacter gossypii sp. nov., isolated from soil of cotton cropping field.</title>
        <authorList>
            <person name="Huang R."/>
            <person name="Yang S."/>
            <person name="Zhen C."/>
            <person name="Liu W."/>
        </authorList>
    </citation>
    <scope>NUCLEOTIDE SEQUENCE [LARGE SCALE GENOMIC DNA]</scope>
    <source>
        <strain evidence="7 8">S1-65</strain>
    </source>
</reference>
<evidence type="ECO:0000313" key="8">
    <source>
        <dbReference type="Proteomes" id="UP000661077"/>
    </source>
</evidence>
<dbReference type="NCBIfam" id="NF003593">
    <property type="entry name" value="PRK05255.1-1"/>
    <property type="match status" value="1"/>
</dbReference>
<dbReference type="Proteomes" id="UP000661077">
    <property type="component" value="Unassembled WGS sequence"/>
</dbReference>
<dbReference type="CDD" id="cd16331">
    <property type="entry name" value="YjgA-like"/>
    <property type="match status" value="1"/>
</dbReference>
<organism evidence="7 8">
    <name type="scientific">Steroidobacter gossypii</name>
    <dbReference type="NCBI Taxonomy" id="2805490"/>
    <lineage>
        <taxon>Bacteria</taxon>
        <taxon>Pseudomonadati</taxon>
        <taxon>Pseudomonadota</taxon>
        <taxon>Gammaproteobacteria</taxon>
        <taxon>Steroidobacterales</taxon>
        <taxon>Steroidobacteraceae</taxon>
        <taxon>Steroidobacter</taxon>
    </lineage>
</organism>
<feature type="region of interest" description="Disordered" evidence="6">
    <location>
        <begin position="1"/>
        <end position="25"/>
    </location>
</feature>
<protein>
    <recommendedName>
        <fullName evidence="5">Dual-action ribosomal maturation protein DarP</fullName>
    </recommendedName>
    <alternativeName>
        <fullName evidence="5">Large ribosomal subunit assembly factor DarP</fullName>
    </alternativeName>
</protein>
<keyword evidence="1 5" id="KW-0963">Cytoplasm</keyword>
<evidence type="ECO:0000256" key="2">
    <source>
        <dbReference type="ARBA" id="ARBA00022517"/>
    </source>
</evidence>
<proteinExistence type="inferred from homology"/>
<accession>A0ABS1X5C3</accession>
<comment type="function">
    <text evidence="5">Member of a network of 50S ribosomal subunit biogenesis factors which assembles along the 30S-50S interface, preventing incorrect 23S rRNA structures from forming. Promotes peptidyl transferase center (PTC) maturation.</text>
</comment>
<dbReference type="PANTHER" id="PTHR38101:SF1">
    <property type="entry name" value="UPF0307 PROTEIN YJGA"/>
    <property type="match status" value="1"/>
</dbReference>
<dbReference type="Pfam" id="PF04751">
    <property type="entry name" value="DarP"/>
    <property type="match status" value="1"/>
</dbReference>
<dbReference type="SUPFAM" id="SSF158710">
    <property type="entry name" value="PSPTO4464-like"/>
    <property type="match status" value="1"/>
</dbReference>